<comment type="caution">
    <text evidence="1">The sequence shown here is derived from an EMBL/GenBank/DDBJ whole genome shotgun (WGS) entry which is preliminary data.</text>
</comment>
<dbReference type="EMBL" id="VWXF01000010">
    <property type="protein sequence ID" value="NIF23863.1"/>
    <property type="molecule type" value="Genomic_DNA"/>
</dbReference>
<sequence length="149" mass="17528">MGNSLRVTKYHSYNIEGNLISSGLEWTSYFDVGVKVSIEDYILVENEYIDFIISLCELFSVEYLTISELEIFDEDESFENHDLVTMLELPLVVRDVLRESKWCKLISDDLEIHFGYDFYMYVVFSESYDFIKSKINTSLNVEVFKSPYV</sequence>
<dbReference type="Proteomes" id="UP001515683">
    <property type="component" value="Unassembled WGS sequence"/>
</dbReference>
<evidence type="ECO:0000313" key="2">
    <source>
        <dbReference type="Proteomes" id="UP001515683"/>
    </source>
</evidence>
<evidence type="ECO:0000313" key="1">
    <source>
        <dbReference type="EMBL" id="NIF23863.1"/>
    </source>
</evidence>
<gene>
    <name evidence="1" type="ORF">F3J40_19975</name>
</gene>
<accession>A0ABX0RGM5</accession>
<name>A0ABX0RGM5_9GAMM</name>
<dbReference type="RefSeq" id="WP_167017461.1">
    <property type="nucleotide sequence ID" value="NZ_VWXF01000010.1"/>
</dbReference>
<protein>
    <submittedName>
        <fullName evidence="1">Uncharacterized protein</fullName>
    </submittedName>
</protein>
<reference evidence="1 2" key="1">
    <citation type="journal article" date="2019" name="bioRxiv">
        <title>Bacteria contribute to plant secondary compound degradation in a generalist herbivore system.</title>
        <authorList>
            <person name="Francoeur C.B."/>
            <person name="Khadempour L."/>
            <person name="Moreira-Soto R.D."/>
            <person name="Gotting K."/>
            <person name="Book A.J."/>
            <person name="Pinto-Tomas A.A."/>
            <person name="Keefover-Ring K."/>
            <person name="Currie C.R."/>
        </authorList>
    </citation>
    <scope>NUCLEOTIDE SEQUENCE [LARGE SCALE GENOMIC DNA]</scope>
    <source>
        <strain evidence="1">Acro-835</strain>
    </source>
</reference>
<proteinExistence type="predicted"/>
<organism evidence="1 2">
    <name type="scientific">Candidatus Pantoea multigeneris</name>
    <dbReference type="NCBI Taxonomy" id="2608357"/>
    <lineage>
        <taxon>Bacteria</taxon>
        <taxon>Pseudomonadati</taxon>
        <taxon>Pseudomonadota</taxon>
        <taxon>Gammaproteobacteria</taxon>
        <taxon>Enterobacterales</taxon>
        <taxon>Erwiniaceae</taxon>
        <taxon>Pantoea</taxon>
    </lineage>
</organism>
<keyword evidence="2" id="KW-1185">Reference proteome</keyword>